<evidence type="ECO:0000313" key="10">
    <source>
        <dbReference type="Proteomes" id="UP000028537"/>
    </source>
</evidence>
<dbReference type="EMBL" id="JFDP01000052">
    <property type="protein sequence ID" value="KEZ23025.1"/>
    <property type="molecule type" value="Genomic_DNA"/>
</dbReference>
<dbReference type="eggNOG" id="COG1148">
    <property type="taxonomic scope" value="Bacteria"/>
</dbReference>
<dbReference type="PANTHER" id="PTHR43687">
    <property type="entry name" value="ADENYLYLSULFATE REDUCTASE, BETA SUBUNIT"/>
    <property type="match status" value="1"/>
</dbReference>
<dbReference type="GO" id="GO:0051539">
    <property type="term" value="F:4 iron, 4 sulfur cluster binding"/>
    <property type="evidence" value="ECO:0007669"/>
    <property type="project" value="UniProtKB-KW"/>
</dbReference>
<keyword evidence="4" id="KW-0677">Repeat</keyword>
<feature type="domain" description="4Fe-4S ferredoxin-type" evidence="8">
    <location>
        <begin position="36"/>
        <end position="64"/>
    </location>
</feature>
<evidence type="ECO:0000256" key="7">
    <source>
        <dbReference type="ARBA" id="ARBA00023014"/>
    </source>
</evidence>
<dbReference type="InterPro" id="IPR050572">
    <property type="entry name" value="Fe-S_Ferredoxin"/>
</dbReference>
<keyword evidence="5" id="KW-0249">Electron transport</keyword>
<dbReference type="InterPro" id="IPR017896">
    <property type="entry name" value="4Fe4S_Fe-S-bd"/>
</dbReference>
<name>A0A084EYI3_9BACT</name>
<keyword evidence="1" id="KW-0813">Transport</keyword>
<evidence type="ECO:0000256" key="3">
    <source>
        <dbReference type="ARBA" id="ARBA00022723"/>
    </source>
</evidence>
<reference evidence="9 10" key="1">
    <citation type="submission" date="2014-02" db="EMBL/GenBank/DDBJ databases">
        <title>Genome sequence of Ureaplasma diversum strain 246.</title>
        <authorList>
            <person name="Sirand-Pugnet P."/>
            <person name="Breton M."/>
            <person name="Dordet-Frisoni E."/>
            <person name="Baranowski E."/>
            <person name="Barre A."/>
            <person name="Couture C."/>
            <person name="Dupuy V."/>
            <person name="Gaurivaud P."/>
            <person name="Jacob D."/>
            <person name="Lemaitre C."/>
            <person name="Manso-Silvan L."/>
            <person name="Nikolski M."/>
            <person name="Nouvel L.-X."/>
            <person name="Poumarat F."/>
            <person name="Tardy F."/>
            <person name="Thebault P."/>
            <person name="Theil S."/>
            <person name="Citti C."/>
            <person name="Thiaucourt F."/>
            <person name="Blanchard A."/>
        </authorList>
    </citation>
    <scope>NUCLEOTIDE SEQUENCE [LARGE SCALE GENOMIC DNA]</scope>
    <source>
        <strain evidence="9 10">NCTC 246</strain>
    </source>
</reference>
<evidence type="ECO:0000259" key="8">
    <source>
        <dbReference type="PROSITE" id="PS51379"/>
    </source>
</evidence>
<dbReference type="Proteomes" id="UP000028537">
    <property type="component" value="Unassembled WGS sequence"/>
</dbReference>
<evidence type="ECO:0000313" key="9">
    <source>
        <dbReference type="EMBL" id="KEZ23025.1"/>
    </source>
</evidence>
<dbReference type="InterPro" id="IPR017900">
    <property type="entry name" value="4Fe4S_Fe_S_CS"/>
</dbReference>
<dbReference type="PROSITE" id="PS00198">
    <property type="entry name" value="4FE4S_FER_1"/>
    <property type="match status" value="1"/>
</dbReference>
<dbReference type="AlphaFoldDB" id="A0A084EYI3"/>
<keyword evidence="2" id="KW-0004">4Fe-4S</keyword>
<dbReference type="Gene3D" id="3.30.70.20">
    <property type="match status" value="2"/>
</dbReference>
<keyword evidence="10" id="KW-1185">Reference proteome</keyword>
<keyword evidence="3" id="KW-0479">Metal-binding</keyword>
<comment type="caution">
    <text evidence="9">The sequence shown here is derived from an EMBL/GenBank/DDBJ whole genome shotgun (WGS) entry which is preliminary data.</text>
</comment>
<sequence>MGSTKTIAIVNRDICIGCQSCEAVCPVDAIHVDADNKAWADEKCISCGACCLVCPVACIEIGSMEEWYENKKKFFDEKN</sequence>
<evidence type="ECO:0000256" key="4">
    <source>
        <dbReference type="ARBA" id="ARBA00022737"/>
    </source>
</evidence>
<dbReference type="PANTHER" id="PTHR43687:SF6">
    <property type="entry name" value="L-ASPARTATE SEMIALDEHYDE SULFURTRANSFERASE IRON-SULFUR SUBUNIT"/>
    <property type="match status" value="1"/>
</dbReference>
<keyword evidence="6" id="KW-0408">Iron</keyword>
<gene>
    <name evidence="9" type="ORF">UDIV_4210</name>
</gene>
<dbReference type="PROSITE" id="PS51379">
    <property type="entry name" value="4FE4S_FER_2"/>
    <property type="match status" value="2"/>
</dbReference>
<evidence type="ECO:0000256" key="6">
    <source>
        <dbReference type="ARBA" id="ARBA00023004"/>
    </source>
</evidence>
<dbReference type="OrthoDB" id="9803319at2"/>
<evidence type="ECO:0000256" key="2">
    <source>
        <dbReference type="ARBA" id="ARBA00022485"/>
    </source>
</evidence>
<accession>A0A084EYI3</accession>
<feature type="domain" description="4Fe-4S ferredoxin-type" evidence="8">
    <location>
        <begin position="6"/>
        <end position="35"/>
    </location>
</feature>
<organism evidence="9 10">
    <name type="scientific">Ureaplasma diversum NCTC 246</name>
    <dbReference type="NCBI Taxonomy" id="1188241"/>
    <lineage>
        <taxon>Bacteria</taxon>
        <taxon>Bacillati</taxon>
        <taxon>Mycoplasmatota</taxon>
        <taxon>Mycoplasmoidales</taxon>
        <taxon>Mycoplasmoidaceae</taxon>
        <taxon>Ureaplasma</taxon>
    </lineage>
</organism>
<dbReference type="Pfam" id="PF14697">
    <property type="entry name" value="Fer4_21"/>
    <property type="match status" value="1"/>
</dbReference>
<evidence type="ECO:0000256" key="1">
    <source>
        <dbReference type="ARBA" id="ARBA00022448"/>
    </source>
</evidence>
<keyword evidence="7" id="KW-0411">Iron-sulfur</keyword>
<dbReference type="GO" id="GO:0046872">
    <property type="term" value="F:metal ion binding"/>
    <property type="evidence" value="ECO:0007669"/>
    <property type="project" value="UniProtKB-KW"/>
</dbReference>
<proteinExistence type="predicted"/>
<protein>
    <recommendedName>
        <fullName evidence="8">4Fe-4S ferredoxin-type domain-containing protein</fullName>
    </recommendedName>
</protein>
<dbReference type="SUPFAM" id="SSF54862">
    <property type="entry name" value="4Fe-4S ferredoxins"/>
    <property type="match status" value="1"/>
</dbReference>
<dbReference type="RefSeq" id="WP_038102822.1">
    <property type="nucleotide sequence ID" value="NZ_JFDP01000052.1"/>
</dbReference>
<evidence type="ECO:0000256" key="5">
    <source>
        <dbReference type="ARBA" id="ARBA00022982"/>
    </source>
</evidence>